<feature type="domain" description="Glycosyl hydrolase family 13 catalytic" evidence="19">
    <location>
        <begin position="118"/>
        <end position="486"/>
    </location>
</feature>
<evidence type="ECO:0000256" key="14">
    <source>
        <dbReference type="PIRNR" id="PIRNR006337"/>
    </source>
</evidence>
<feature type="site" description="Transition state stabilizer" evidence="17">
    <location>
        <position position="420"/>
    </location>
</feature>
<evidence type="ECO:0000256" key="16">
    <source>
        <dbReference type="PIRSR" id="PIRSR006337-2"/>
    </source>
</evidence>
<dbReference type="Pfam" id="PF00128">
    <property type="entry name" value="Alpha-amylase"/>
    <property type="match status" value="1"/>
</dbReference>
<comment type="pathway">
    <text evidence="2 14">Glycan biosynthesis; trehalose biosynthesis.</text>
</comment>
<evidence type="ECO:0000256" key="12">
    <source>
        <dbReference type="ARBA" id="ARBA00034013"/>
    </source>
</evidence>
<dbReference type="Proteomes" id="UP000019678">
    <property type="component" value="Unassembled WGS sequence"/>
</dbReference>
<sequence>MSTTLRTGAWLEDGEAWFRVWAPEHTRIDVVLFAEDGKTIQREIAATPLSTGVSGAPGASATPDASGAQAEDTGKGYFEARIPGLGPGALYKLRVDGEGPFPDPCSRAQPHGVHGPSALWDAAFPWTDTDWKGKSLEELVIYEVHVGTATPEGTFDALIGRLADIRALGVTTIELMPLASAPGARGWGYDGVSLFAPFAPYGGPDGLRRLIDAAHREGLAVLIDAVYNHFGPDGNYLRAFSTHYFTHKHQTPWGDALNLDDEGSAAVRAFFLANTAMWIRDYHADGLRLDATHALVDDAPTHLLQEIAAAAHAAGEGRAVVVIAEDERNDARLVTPASQGGIGLDGVWADDFHHSVRAAFAGDRDGYYSDYAGTAAEIAAALQHGWLYEGQLSRFHNAPRGTPADGLPPARLVHCIQNHDQIGNRATGDRLFERVTPSAYKAMSALLLLGPYTPLLFMGQEWNASTPFQYFTDHEPELGRRVTEGRRKEFGSFSSFAGPEVPDPQDVQTFLRSKLDWSERERAPHAGVLAWYQALGALRAQHPALARRARGSFSADPVGVDAVRLERRADGVALVLLVSLRGPVEIDLGGHKPHILAYSEEPRFGGDAQHPSPASGKVTLPGPAALILEVIP</sequence>
<proteinExistence type="inferred from homology"/>
<dbReference type="GO" id="GO:0033942">
    <property type="term" value="F:4-alpha-D-(1-&gt;4)-alpha-D-glucanotrehalose trehalohydrolase activity"/>
    <property type="evidence" value="ECO:0007669"/>
    <property type="project" value="UniProtKB-EC"/>
</dbReference>
<feature type="binding site" evidence="16">
    <location>
        <begin position="419"/>
        <end position="424"/>
    </location>
    <ligand>
        <name>substrate</name>
    </ligand>
</feature>
<dbReference type="EMBL" id="ASRX01000036">
    <property type="protein sequence ID" value="EYF04297.1"/>
    <property type="molecule type" value="Genomic_DNA"/>
</dbReference>
<evidence type="ECO:0000256" key="5">
    <source>
        <dbReference type="ARBA" id="ARBA00015938"/>
    </source>
</evidence>
<dbReference type="EC" id="3.2.1.141" evidence="4 13"/>
<dbReference type="CDD" id="cd02853">
    <property type="entry name" value="E_set_MTHase_like_N"/>
    <property type="match status" value="1"/>
</dbReference>
<comment type="caution">
    <text evidence="20">The sequence shown here is derived from an EMBL/GenBank/DDBJ whole genome shotgun (WGS) entry which is preliminary data.</text>
</comment>
<keyword evidence="7 14" id="KW-0378">Hydrolase</keyword>
<dbReference type="STRING" id="1192034.CAP_4641"/>
<evidence type="ECO:0000259" key="19">
    <source>
        <dbReference type="SMART" id="SM00642"/>
    </source>
</evidence>
<evidence type="ECO:0000256" key="3">
    <source>
        <dbReference type="ARBA" id="ARBA00008061"/>
    </source>
</evidence>
<dbReference type="UniPathway" id="UPA00299"/>
<dbReference type="Gene3D" id="3.20.20.80">
    <property type="entry name" value="Glycosidases"/>
    <property type="match status" value="1"/>
</dbReference>
<keyword evidence="9 14" id="KW-0326">Glycosidase</keyword>
<keyword evidence="21" id="KW-1185">Reference proteome</keyword>
<evidence type="ECO:0000256" key="13">
    <source>
        <dbReference type="NCBIfam" id="TIGR02402"/>
    </source>
</evidence>
<dbReference type="GO" id="GO:0005992">
    <property type="term" value="P:trehalose biosynthetic process"/>
    <property type="evidence" value="ECO:0007669"/>
    <property type="project" value="UniProtKB-UniRule"/>
</dbReference>
<feature type="active site" description="Nucleophile" evidence="15">
    <location>
        <position position="290"/>
    </location>
</feature>
<evidence type="ECO:0000256" key="1">
    <source>
        <dbReference type="ARBA" id="ARBA00004496"/>
    </source>
</evidence>
<evidence type="ECO:0000256" key="10">
    <source>
        <dbReference type="ARBA" id="ARBA00032057"/>
    </source>
</evidence>
<dbReference type="OrthoDB" id="9800174at2"/>
<dbReference type="InterPro" id="IPR044901">
    <property type="entry name" value="Trehalose_TreZ_E-set_sf"/>
</dbReference>
<dbReference type="SUPFAM" id="SSF81296">
    <property type="entry name" value="E set domains"/>
    <property type="match status" value="1"/>
</dbReference>
<name>A0A017T5K3_9BACT</name>
<dbReference type="eggNOG" id="COG0296">
    <property type="taxonomic scope" value="Bacteria"/>
</dbReference>
<dbReference type="AlphaFoldDB" id="A0A017T5K3"/>
<feature type="binding site" evidence="16">
    <location>
        <begin position="288"/>
        <end position="293"/>
    </location>
    <ligand>
        <name>substrate</name>
    </ligand>
</feature>
<evidence type="ECO:0000256" key="15">
    <source>
        <dbReference type="PIRSR" id="PIRSR006337-1"/>
    </source>
</evidence>
<dbReference type="CDD" id="cd11325">
    <property type="entry name" value="AmyAc_GTHase"/>
    <property type="match status" value="1"/>
</dbReference>
<dbReference type="PANTHER" id="PTHR43651:SF11">
    <property type="entry name" value="MALTO-OLIGOSYLTREHALOSE TREHALOHYDROLASE"/>
    <property type="match status" value="1"/>
</dbReference>
<feature type="binding site" evidence="16">
    <location>
        <begin position="350"/>
        <end position="354"/>
    </location>
    <ligand>
        <name>substrate</name>
    </ligand>
</feature>
<keyword evidence="8" id="KW-0119">Carbohydrate metabolism</keyword>
<dbReference type="Gene3D" id="2.60.40.10">
    <property type="entry name" value="Immunoglobulins"/>
    <property type="match status" value="1"/>
</dbReference>
<evidence type="ECO:0000313" key="20">
    <source>
        <dbReference type="EMBL" id="EYF04297.1"/>
    </source>
</evidence>
<evidence type="ECO:0000256" key="18">
    <source>
        <dbReference type="SAM" id="MobiDB-lite"/>
    </source>
</evidence>
<evidence type="ECO:0000256" key="6">
    <source>
        <dbReference type="ARBA" id="ARBA00022490"/>
    </source>
</evidence>
<dbReference type="InterPro" id="IPR006047">
    <property type="entry name" value="GH13_cat_dom"/>
</dbReference>
<keyword evidence="6" id="KW-0963">Cytoplasm</keyword>
<comment type="subcellular location">
    <subcellularLocation>
        <location evidence="1 15">Cytoplasm</location>
    </subcellularLocation>
</comment>
<evidence type="ECO:0000256" key="17">
    <source>
        <dbReference type="PIRSR" id="PIRSR006337-3"/>
    </source>
</evidence>
<gene>
    <name evidence="20" type="ORF">CAP_4641</name>
</gene>
<feature type="region of interest" description="Disordered" evidence="18">
    <location>
        <begin position="50"/>
        <end position="72"/>
    </location>
</feature>
<dbReference type="PIRSF" id="PIRSF006337">
    <property type="entry name" value="Trehalose_TreZ"/>
    <property type="match status" value="1"/>
</dbReference>
<dbReference type="SUPFAM" id="SSF51445">
    <property type="entry name" value="(Trans)glycosidases"/>
    <property type="match status" value="1"/>
</dbReference>
<evidence type="ECO:0000256" key="8">
    <source>
        <dbReference type="ARBA" id="ARBA00023277"/>
    </source>
</evidence>
<evidence type="ECO:0000256" key="2">
    <source>
        <dbReference type="ARBA" id="ARBA00005199"/>
    </source>
</evidence>
<reference evidence="20 21" key="1">
    <citation type="submission" date="2013-05" db="EMBL/GenBank/DDBJ databases">
        <title>Genome assembly of Chondromyces apiculatus DSM 436.</title>
        <authorList>
            <person name="Sharma G."/>
            <person name="Khatri I."/>
            <person name="Kaur C."/>
            <person name="Mayilraj S."/>
            <person name="Subramanian S."/>
        </authorList>
    </citation>
    <scope>NUCLEOTIDE SEQUENCE [LARGE SCALE GENOMIC DNA]</scope>
    <source>
        <strain evidence="20 21">DSM 436</strain>
    </source>
</reference>
<dbReference type="InterPro" id="IPR017853">
    <property type="entry name" value="GH"/>
</dbReference>
<accession>A0A017T5K3</accession>
<dbReference type="RefSeq" id="WP_044244455.1">
    <property type="nucleotide sequence ID" value="NZ_ASRX01000036.1"/>
</dbReference>
<dbReference type="GO" id="GO:0005737">
    <property type="term" value="C:cytoplasm"/>
    <property type="evidence" value="ECO:0007669"/>
    <property type="project" value="UniProtKB-SubCell"/>
</dbReference>
<evidence type="ECO:0000256" key="11">
    <source>
        <dbReference type="ARBA" id="ARBA00033284"/>
    </source>
</evidence>
<dbReference type="NCBIfam" id="TIGR02402">
    <property type="entry name" value="trehalose_TreZ"/>
    <property type="match status" value="1"/>
</dbReference>
<dbReference type="Gene3D" id="1.10.10.760">
    <property type="entry name" value="E-set domains of sugar-utilizing enzymes"/>
    <property type="match status" value="1"/>
</dbReference>
<comment type="catalytic activity">
    <reaction evidence="12 14">
        <text>hydrolysis of (1-&gt;4)-alpha-D-glucosidic linkage in 4-alpha-D-[(1-&gt;4)-alpha-D-glucanosyl]n trehalose to yield trehalose and (1-&gt;4)-alpha-D-glucan.</text>
        <dbReference type="EC" id="3.2.1.141"/>
    </reaction>
</comment>
<evidence type="ECO:0000256" key="7">
    <source>
        <dbReference type="ARBA" id="ARBA00022801"/>
    </source>
</evidence>
<evidence type="ECO:0000313" key="21">
    <source>
        <dbReference type="Proteomes" id="UP000019678"/>
    </source>
</evidence>
<comment type="similarity">
    <text evidence="3 14">Belongs to the glycosyl hydrolase 13 family.</text>
</comment>
<dbReference type="InterPro" id="IPR012768">
    <property type="entry name" value="Trehalose_TreZ"/>
</dbReference>
<protein>
    <recommendedName>
        <fullName evidence="5 13">Malto-oligosyltrehalose trehalohydrolase</fullName>
        <shortName evidence="14">MTHase</shortName>
        <ecNumber evidence="4 13">3.2.1.141</ecNumber>
    </recommendedName>
    <alternativeName>
        <fullName evidence="11 14">4-alpha-D-((1-&gt;4)-alpha-D-glucano)trehalose trehalohydrolase</fullName>
    </alternativeName>
    <alternativeName>
        <fullName evidence="10 14">Maltooligosyl trehalose trehalohydrolase</fullName>
    </alternativeName>
</protein>
<dbReference type="PANTHER" id="PTHR43651">
    <property type="entry name" value="1,4-ALPHA-GLUCAN-BRANCHING ENZYME"/>
    <property type="match status" value="1"/>
</dbReference>
<evidence type="ECO:0000256" key="4">
    <source>
        <dbReference type="ARBA" id="ARBA00012268"/>
    </source>
</evidence>
<feature type="active site" description="Proton donor" evidence="15">
    <location>
        <position position="325"/>
    </location>
</feature>
<dbReference type="SMART" id="SM00642">
    <property type="entry name" value="Aamy"/>
    <property type="match status" value="1"/>
</dbReference>
<evidence type="ECO:0000256" key="9">
    <source>
        <dbReference type="ARBA" id="ARBA00023295"/>
    </source>
</evidence>
<dbReference type="InterPro" id="IPR013783">
    <property type="entry name" value="Ig-like_fold"/>
</dbReference>
<dbReference type="InterPro" id="IPR014756">
    <property type="entry name" value="Ig_E-set"/>
</dbReference>
<organism evidence="20 21">
    <name type="scientific">Chondromyces apiculatus DSM 436</name>
    <dbReference type="NCBI Taxonomy" id="1192034"/>
    <lineage>
        <taxon>Bacteria</taxon>
        <taxon>Pseudomonadati</taxon>
        <taxon>Myxococcota</taxon>
        <taxon>Polyangia</taxon>
        <taxon>Polyangiales</taxon>
        <taxon>Polyangiaceae</taxon>
        <taxon>Chondromyces</taxon>
    </lineage>
</organism>